<dbReference type="EMBL" id="BARV01007212">
    <property type="protein sequence ID" value="GAI04865.1"/>
    <property type="molecule type" value="Genomic_DNA"/>
</dbReference>
<keyword evidence="1" id="KW-1133">Transmembrane helix</keyword>
<accession>X1LR41</accession>
<comment type="caution">
    <text evidence="2">The sequence shown here is derived from an EMBL/GenBank/DDBJ whole genome shotgun (WGS) entry which is preliminary data.</text>
</comment>
<evidence type="ECO:0000256" key="1">
    <source>
        <dbReference type="SAM" id="Phobius"/>
    </source>
</evidence>
<dbReference type="AlphaFoldDB" id="X1LR41"/>
<gene>
    <name evidence="2" type="ORF">S06H3_14725</name>
</gene>
<keyword evidence="1" id="KW-0472">Membrane</keyword>
<reference evidence="2" key="1">
    <citation type="journal article" date="2014" name="Front. Microbiol.">
        <title>High frequency of phylogenetically diverse reductive dehalogenase-homologous genes in deep subseafloor sedimentary metagenomes.</title>
        <authorList>
            <person name="Kawai M."/>
            <person name="Futagami T."/>
            <person name="Toyoda A."/>
            <person name="Takaki Y."/>
            <person name="Nishi S."/>
            <person name="Hori S."/>
            <person name="Arai W."/>
            <person name="Tsubouchi T."/>
            <person name="Morono Y."/>
            <person name="Uchiyama I."/>
            <person name="Ito T."/>
            <person name="Fujiyama A."/>
            <person name="Inagaki F."/>
            <person name="Takami H."/>
        </authorList>
    </citation>
    <scope>NUCLEOTIDE SEQUENCE</scope>
    <source>
        <strain evidence="2">Expedition CK06-06</strain>
    </source>
</reference>
<evidence type="ECO:0000313" key="2">
    <source>
        <dbReference type="EMBL" id="GAI04865.1"/>
    </source>
</evidence>
<sequence length="118" mass="13228">MEKNDLIEVEWIDIVSDSAWLSEQKAVEFSPAQCKSVGYFLNETDELIRLSSTIQLSGEKERDITVIPKGVIKNNSGEKPIRIIIARHVAIIHFFGSLLITIPIILAMIVLLLAILLE</sequence>
<organism evidence="2">
    <name type="scientific">marine sediment metagenome</name>
    <dbReference type="NCBI Taxonomy" id="412755"/>
    <lineage>
        <taxon>unclassified sequences</taxon>
        <taxon>metagenomes</taxon>
        <taxon>ecological metagenomes</taxon>
    </lineage>
</organism>
<name>X1LR41_9ZZZZ</name>
<proteinExistence type="predicted"/>
<protein>
    <submittedName>
        <fullName evidence="2">Uncharacterized protein</fullName>
    </submittedName>
</protein>
<keyword evidence="1" id="KW-0812">Transmembrane</keyword>
<feature type="transmembrane region" description="Helical" evidence="1">
    <location>
        <begin position="89"/>
        <end position="117"/>
    </location>
</feature>